<dbReference type="EC" id="2.4.1.-" evidence="16"/>
<keyword evidence="13" id="KW-0472">Membrane</keyword>
<comment type="cofactor">
    <cofactor evidence="1 16">
        <name>Mn(2+)</name>
        <dbReference type="ChEBI" id="CHEBI:29035"/>
    </cofactor>
</comment>
<dbReference type="PANTHER" id="PTHR11675">
    <property type="entry name" value="N-ACETYLGALACTOSAMINYLTRANSFERASE"/>
    <property type="match status" value="1"/>
</dbReference>
<dbReference type="PROSITE" id="PS50231">
    <property type="entry name" value="RICIN_B_LECTIN"/>
    <property type="match status" value="1"/>
</dbReference>
<dbReference type="CDD" id="cd02510">
    <property type="entry name" value="pp-GalNAc-T"/>
    <property type="match status" value="1"/>
</dbReference>
<keyword evidence="9 16" id="KW-0430">Lectin</keyword>
<evidence type="ECO:0000256" key="10">
    <source>
        <dbReference type="ARBA" id="ARBA00022968"/>
    </source>
</evidence>
<dbReference type="VEuPathDB" id="VectorBase:PPAPM1_000783"/>
<dbReference type="InterPro" id="IPR035992">
    <property type="entry name" value="Ricin_B-like_lectins"/>
</dbReference>
<keyword evidence="12 16" id="KW-0333">Golgi apparatus</keyword>
<dbReference type="GO" id="GO:0004653">
    <property type="term" value="F:polypeptide N-acetylgalactosaminyltransferase activity"/>
    <property type="evidence" value="ECO:0007669"/>
    <property type="project" value="UniProtKB-ARBA"/>
</dbReference>
<evidence type="ECO:0000313" key="19">
    <source>
        <dbReference type="Proteomes" id="UP000092462"/>
    </source>
</evidence>
<dbReference type="GO" id="GO:0046872">
    <property type="term" value="F:metal ion binding"/>
    <property type="evidence" value="ECO:0007669"/>
    <property type="project" value="UniProtKB-KW"/>
</dbReference>
<evidence type="ECO:0000256" key="12">
    <source>
        <dbReference type="ARBA" id="ARBA00023034"/>
    </source>
</evidence>
<evidence type="ECO:0000256" key="11">
    <source>
        <dbReference type="ARBA" id="ARBA00022989"/>
    </source>
</evidence>
<dbReference type="FunFam" id="3.90.550.10:FF:000021">
    <property type="entry name" value="Polypeptide N-acetylgalactosaminyltransferase"/>
    <property type="match status" value="1"/>
</dbReference>
<keyword evidence="10" id="KW-0735">Signal-anchor</keyword>
<evidence type="ECO:0000256" key="15">
    <source>
        <dbReference type="ARBA" id="ARBA00023211"/>
    </source>
</evidence>
<keyword evidence="11" id="KW-1133">Transmembrane helix</keyword>
<keyword evidence="6 16" id="KW-0808">Transferase</keyword>
<dbReference type="Pfam" id="PF00535">
    <property type="entry name" value="Glycos_transf_2"/>
    <property type="match status" value="1"/>
</dbReference>
<keyword evidence="7" id="KW-0812">Transmembrane</keyword>
<dbReference type="VEuPathDB" id="VectorBase:PPAI005884"/>
<keyword evidence="15 16" id="KW-0464">Manganese</keyword>
<dbReference type="GO" id="GO:0000139">
    <property type="term" value="C:Golgi membrane"/>
    <property type="evidence" value="ECO:0007669"/>
    <property type="project" value="UniProtKB-SubCell"/>
</dbReference>
<protein>
    <recommendedName>
        <fullName evidence="16">Polypeptide N-acetylgalactosaminyltransferase</fullName>
        <ecNumber evidence="16">2.4.1.-</ecNumber>
    </recommendedName>
    <alternativeName>
        <fullName evidence="16">Protein-UDP acetylgalactosaminyltransferase</fullName>
    </alternativeName>
</protein>
<evidence type="ECO:0000256" key="16">
    <source>
        <dbReference type="RuleBase" id="RU361242"/>
    </source>
</evidence>
<accession>A0A1B0DDB3</accession>
<name>A0A1B0DDB3_PHLPP</name>
<comment type="pathway">
    <text evidence="3 16">Protein modification; protein glycosylation.</text>
</comment>
<keyword evidence="5 16" id="KW-0328">Glycosyltransferase</keyword>
<dbReference type="GO" id="GO:0030246">
    <property type="term" value="F:carbohydrate binding"/>
    <property type="evidence" value="ECO:0007669"/>
    <property type="project" value="UniProtKB-KW"/>
</dbReference>
<dbReference type="Proteomes" id="UP000092462">
    <property type="component" value="Unassembled WGS sequence"/>
</dbReference>
<comment type="similarity">
    <text evidence="4 16">Belongs to the glycosyltransferase 2 family. GalNAc-T subfamily.</text>
</comment>
<reference evidence="18" key="1">
    <citation type="submission" date="2022-08" db="UniProtKB">
        <authorList>
            <consortium name="EnsemblMetazoa"/>
        </authorList>
    </citation>
    <scope>IDENTIFICATION</scope>
    <source>
        <strain evidence="18">Israel</strain>
    </source>
</reference>
<dbReference type="InterPro" id="IPR001173">
    <property type="entry name" value="Glyco_trans_2-like"/>
</dbReference>
<evidence type="ECO:0000256" key="3">
    <source>
        <dbReference type="ARBA" id="ARBA00004922"/>
    </source>
</evidence>
<dbReference type="InterPro" id="IPR029044">
    <property type="entry name" value="Nucleotide-diphossugar_trans"/>
</dbReference>
<proteinExistence type="inferred from homology"/>
<dbReference type="GO" id="GO:0006493">
    <property type="term" value="P:protein O-linked glycosylation"/>
    <property type="evidence" value="ECO:0007669"/>
    <property type="project" value="TreeGrafter"/>
</dbReference>
<sequence length="596" mass="68328">MLTLQTQGKVRKLREKSRVIVGHYIGPGNLGNISKSDLNTNNFSPIPGEGENGKPVAIPVKDMVKMQQVFQINRFNLLASDRISLNRTLPDVRRVKCIERKYSKNLPSTSVIVVFHNEAWSVLLRTVWSVITRSPKNFLKEIILVDDASERTTLPVKTRIFRLQVREGLVAARLLGAQHAKGDVLIFLDAHCECSPGWLEPLLAEIQKDRRKVACPVIDIISDDNFSYVKSFELHWGAFNWQLHFRWFALESSELLKRRNDITTPFRTPVMAGGLFAIDREYFYEIGAYDRAMKIWGGENMELSFRVWQCGGEIEIVPCSHVGHLFRKSSPYTFPGGVNEILNKNLARVALVWMDEWSEFFFKFNSVASRIGKFENVTDRLALRSTLKCRDFEWYLTEVWPQHFFPTDDRFFGRILQIATGSKLYVAYKNFLRGSRVSGSGGYWMNLIRLINNNTDKLHNLLDGDYKNVLCLMRSASNGAFNQFGQATLELCETTPQNSLTQMFVVTKEGKIMTDENLCIDASEKAAESTNNSTMVRLITCSDTVRQSWLYDPAKLKIIHKVSNFCLHAAQKNEPVIEKCSQQLDQSWIFIPHPWK</sequence>
<dbReference type="InterPro" id="IPR045885">
    <property type="entry name" value="GalNAc-T"/>
</dbReference>
<dbReference type="PANTHER" id="PTHR11675:SF118">
    <property type="entry name" value="POLYPEPTIDE N-ACETYLGALACTOSAMINYLTRANSFERASE 3"/>
    <property type="match status" value="1"/>
</dbReference>
<dbReference type="EnsemblMetazoa" id="PPAI005884-RA">
    <property type="protein sequence ID" value="PPAI005884-PA"/>
    <property type="gene ID" value="PPAI005884"/>
</dbReference>
<dbReference type="EMBL" id="AJVK01005335">
    <property type="status" value="NOT_ANNOTATED_CDS"/>
    <property type="molecule type" value="Genomic_DNA"/>
</dbReference>
<dbReference type="Gene3D" id="3.90.550.10">
    <property type="entry name" value="Spore Coat Polysaccharide Biosynthesis Protein SpsA, Chain A"/>
    <property type="match status" value="1"/>
</dbReference>
<evidence type="ECO:0000256" key="2">
    <source>
        <dbReference type="ARBA" id="ARBA00004323"/>
    </source>
</evidence>
<keyword evidence="14 16" id="KW-1015">Disulfide bond</keyword>
<evidence type="ECO:0000256" key="4">
    <source>
        <dbReference type="ARBA" id="ARBA00005680"/>
    </source>
</evidence>
<evidence type="ECO:0000256" key="5">
    <source>
        <dbReference type="ARBA" id="ARBA00022676"/>
    </source>
</evidence>
<dbReference type="InterPro" id="IPR000772">
    <property type="entry name" value="Ricin_B_lectin"/>
</dbReference>
<evidence type="ECO:0000256" key="8">
    <source>
        <dbReference type="ARBA" id="ARBA00022723"/>
    </source>
</evidence>
<evidence type="ECO:0000256" key="6">
    <source>
        <dbReference type="ARBA" id="ARBA00022679"/>
    </source>
</evidence>
<dbReference type="Gene3D" id="2.80.10.50">
    <property type="match status" value="1"/>
</dbReference>
<keyword evidence="19" id="KW-1185">Reference proteome</keyword>
<evidence type="ECO:0000256" key="1">
    <source>
        <dbReference type="ARBA" id="ARBA00001936"/>
    </source>
</evidence>
<dbReference type="SUPFAM" id="SSF50370">
    <property type="entry name" value="Ricin B-like lectins"/>
    <property type="match status" value="1"/>
</dbReference>
<feature type="domain" description="Ricin B lectin" evidence="17">
    <location>
        <begin position="478"/>
        <end position="591"/>
    </location>
</feature>
<evidence type="ECO:0000256" key="13">
    <source>
        <dbReference type="ARBA" id="ARBA00023136"/>
    </source>
</evidence>
<comment type="subcellular location">
    <subcellularLocation>
        <location evidence="2 16">Golgi apparatus membrane</location>
        <topology evidence="2 16">Single-pass type II membrane protein</topology>
    </subcellularLocation>
</comment>
<dbReference type="SMART" id="SM00458">
    <property type="entry name" value="RICIN"/>
    <property type="match status" value="1"/>
</dbReference>
<dbReference type="SUPFAM" id="SSF53448">
    <property type="entry name" value="Nucleotide-diphospho-sugar transferases"/>
    <property type="match status" value="1"/>
</dbReference>
<evidence type="ECO:0000256" key="14">
    <source>
        <dbReference type="ARBA" id="ARBA00023157"/>
    </source>
</evidence>
<evidence type="ECO:0000256" key="9">
    <source>
        <dbReference type="ARBA" id="ARBA00022734"/>
    </source>
</evidence>
<organism evidence="18 19">
    <name type="scientific">Phlebotomus papatasi</name>
    <name type="common">Sandfly</name>
    <dbReference type="NCBI Taxonomy" id="29031"/>
    <lineage>
        <taxon>Eukaryota</taxon>
        <taxon>Metazoa</taxon>
        <taxon>Ecdysozoa</taxon>
        <taxon>Arthropoda</taxon>
        <taxon>Hexapoda</taxon>
        <taxon>Insecta</taxon>
        <taxon>Pterygota</taxon>
        <taxon>Neoptera</taxon>
        <taxon>Endopterygota</taxon>
        <taxon>Diptera</taxon>
        <taxon>Nematocera</taxon>
        <taxon>Psychodoidea</taxon>
        <taxon>Psychodidae</taxon>
        <taxon>Phlebotomus</taxon>
        <taxon>Phlebotomus</taxon>
    </lineage>
</organism>
<evidence type="ECO:0000256" key="7">
    <source>
        <dbReference type="ARBA" id="ARBA00022692"/>
    </source>
</evidence>
<dbReference type="Pfam" id="PF00652">
    <property type="entry name" value="Ricin_B_lectin"/>
    <property type="match status" value="1"/>
</dbReference>
<dbReference type="AlphaFoldDB" id="A0A1B0DDB3"/>
<evidence type="ECO:0000313" key="18">
    <source>
        <dbReference type="EnsemblMetazoa" id="PPAI005884-PA"/>
    </source>
</evidence>
<evidence type="ECO:0000259" key="17">
    <source>
        <dbReference type="SMART" id="SM00458"/>
    </source>
</evidence>
<keyword evidence="8" id="KW-0479">Metal-binding</keyword>